<evidence type="ECO:0000256" key="3">
    <source>
        <dbReference type="PROSITE-ProRule" id="PRU00221"/>
    </source>
</evidence>
<evidence type="ECO:0000256" key="4">
    <source>
        <dbReference type="PROSITE-ProRule" id="PRU01006"/>
    </source>
</evidence>
<dbReference type="AlphaFoldDB" id="A0A137PHE1"/>
<evidence type="ECO:0000256" key="1">
    <source>
        <dbReference type="ARBA" id="ARBA00022448"/>
    </source>
</evidence>
<dbReference type="GO" id="GO:0030897">
    <property type="term" value="C:HOPS complex"/>
    <property type="evidence" value="ECO:0007669"/>
    <property type="project" value="TreeGrafter"/>
</dbReference>
<dbReference type="OrthoDB" id="244107at2759"/>
<feature type="region of interest" description="Disordered" evidence="5">
    <location>
        <begin position="281"/>
        <end position="306"/>
    </location>
</feature>
<feature type="non-terminal residue" evidence="7">
    <location>
        <position position="1"/>
    </location>
</feature>
<evidence type="ECO:0000313" key="7">
    <source>
        <dbReference type="EMBL" id="KXN74408.1"/>
    </source>
</evidence>
<dbReference type="GO" id="GO:0034058">
    <property type="term" value="P:endosomal vesicle fusion"/>
    <property type="evidence" value="ECO:0007669"/>
    <property type="project" value="TreeGrafter"/>
</dbReference>
<keyword evidence="2" id="KW-0653">Protein transport</keyword>
<dbReference type="STRING" id="796925.A0A137PHE1"/>
<accession>A0A137PHE1</accession>
<dbReference type="Gene3D" id="2.130.10.10">
    <property type="entry name" value="YVTN repeat-like/Quinoprotein amine dehydrogenase"/>
    <property type="match status" value="1"/>
</dbReference>
<dbReference type="Gene3D" id="1.25.40.10">
    <property type="entry name" value="Tetratricopeptide repeat domain"/>
    <property type="match status" value="1"/>
</dbReference>
<dbReference type="PROSITE" id="PS50082">
    <property type="entry name" value="WD_REPEATS_2"/>
    <property type="match status" value="1"/>
</dbReference>
<dbReference type="InterPro" id="IPR001680">
    <property type="entry name" value="WD40_rpt"/>
</dbReference>
<dbReference type="InterPro" id="IPR036322">
    <property type="entry name" value="WD40_repeat_dom_sf"/>
</dbReference>
<dbReference type="SMART" id="SM00299">
    <property type="entry name" value="CLH"/>
    <property type="match status" value="1"/>
</dbReference>
<evidence type="ECO:0000313" key="8">
    <source>
        <dbReference type="Proteomes" id="UP000070444"/>
    </source>
</evidence>
<evidence type="ECO:0000259" key="6">
    <source>
        <dbReference type="Pfam" id="PF23411"/>
    </source>
</evidence>
<feature type="repeat" description="WD" evidence="3">
    <location>
        <begin position="68"/>
        <end position="98"/>
    </location>
</feature>
<feature type="compositionally biased region" description="Basic and acidic residues" evidence="5">
    <location>
        <begin position="281"/>
        <end position="300"/>
    </location>
</feature>
<dbReference type="InterPro" id="IPR045111">
    <property type="entry name" value="Vps41/Vps8"/>
</dbReference>
<dbReference type="InterPro" id="IPR000547">
    <property type="entry name" value="Clathrin_H-chain/VPS_repeat"/>
</dbReference>
<feature type="repeat" description="CHCR" evidence="4">
    <location>
        <begin position="592"/>
        <end position="734"/>
    </location>
</feature>
<dbReference type="GO" id="GO:0009267">
    <property type="term" value="P:cellular response to starvation"/>
    <property type="evidence" value="ECO:0007669"/>
    <property type="project" value="TreeGrafter"/>
</dbReference>
<dbReference type="EMBL" id="KQ964424">
    <property type="protein sequence ID" value="KXN74408.1"/>
    <property type="molecule type" value="Genomic_DNA"/>
</dbReference>
<reference evidence="7 8" key="1">
    <citation type="journal article" date="2015" name="Genome Biol. Evol.">
        <title>Phylogenomic analyses indicate that early fungi evolved digesting cell walls of algal ancestors of land plants.</title>
        <authorList>
            <person name="Chang Y."/>
            <person name="Wang S."/>
            <person name="Sekimoto S."/>
            <person name="Aerts A.L."/>
            <person name="Choi C."/>
            <person name="Clum A."/>
            <person name="LaButti K.M."/>
            <person name="Lindquist E.A."/>
            <person name="Yee Ngan C."/>
            <person name="Ohm R.A."/>
            <person name="Salamov A.A."/>
            <person name="Grigoriev I.V."/>
            <person name="Spatafora J.W."/>
            <person name="Berbee M.L."/>
        </authorList>
    </citation>
    <scope>NUCLEOTIDE SEQUENCE [LARGE SCALE GENOMIC DNA]</scope>
    <source>
        <strain evidence="7 8">NRRL 28638</strain>
    </source>
</reference>
<dbReference type="InterPro" id="IPR057780">
    <property type="entry name" value="Beta-prop_Vps41"/>
</dbReference>
<evidence type="ECO:0000256" key="5">
    <source>
        <dbReference type="SAM" id="MobiDB-lite"/>
    </source>
</evidence>
<keyword evidence="1" id="KW-0813">Transport</keyword>
<sequence length="857" mass="97498">DNEEGSEEDDDFEEEPTFKYHRLTSATTEYLIKDAISCISVSSEYIAIGTHGGKVNILDLEGNLKTSFTCHFATINSLSFDAKSSYILSGSDDGTIVINGISNGFKFSKNFMRPIKSVYLSSDYIHTGGNQRFLAAGMSGQVILHEKGWLGFNETILSSGDGPIMSMLGNKSIAAYSTDSGVHLLDLESKKVFSFIDRPPNSPRSDLYPCHFHWKSDDILYIGWADCVKIIHIQSNGTVPKSAEVINIFRTDFVVCGIFSYQGQVVLLGCAEQIIRDDMEEHPSDESVEVEAPRGPEPPEIRLVNPDTGESSADILSIHGYEHFQSRNYKLVSHPMSETFYVASPKDLLLAKPRDADDHIDWLLEYERYQDALDLIQGTVPASLQRYTFRQVGRAYMHHLLEERNYIKVAQLCPEMLLDDTELWEQWIFAFSEVGQLEAMVPYIPTRQPQLSSTIYEMILSHFLTTGHYETLFKTIRSWPPNLYGIPTIITAIQDKLDDARDRGSNEDTHMLLGCMAELHLLNDEPQKALDFYLKLKDDRVFPLIEGNNLYKFVQDKVLPLMELDETHYSSPQEYANASVEETSQLRAAGLLIRNTDTIPVSKVVDQLERSSPRLLHSYLHGIYLRDYHLASLYHNLQLDLYARFDYNLLKGFLKTSNYYSLQRAYEICKERDFVPELVFILGRMGNQQEALQLIIERLDDVEGAIEFAKEHDDPDLWTHLLKYSADKPLFLKGLLERAGSHISPIRVIQAIPLGLEIPGLKHSIIKILQDFSLQMELRLGCQRVLNRDCTQLRDKLHVYHRQGIYPLSGPHPVADLEDNEFIVECSGCTLPLQVAESEPVVVFFCKHAYHQDCLIP</sequence>
<dbReference type="InterPro" id="IPR015943">
    <property type="entry name" value="WD40/YVTN_repeat-like_dom_sf"/>
</dbReference>
<keyword evidence="3" id="KW-0853">WD repeat</keyword>
<keyword evidence="8" id="KW-1185">Reference proteome</keyword>
<gene>
    <name evidence="7" type="ORF">CONCODRAFT_31186</name>
</gene>
<dbReference type="GO" id="GO:0006623">
    <property type="term" value="P:protein targeting to vacuole"/>
    <property type="evidence" value="ECO:0007669"/>
    <property type="project" value="InterPro"/>
</dbReference>
<dbReference type="GO" id="GO:0005770">
    <property type="term" value="C:late endosome"/>
    <property type="evidence" value="ECO:0007669"/>
    <property type="project" value="TreeGrafter"/>
</dbReference>
<dbReference type="SUPFAM" id="SSF50978">
    <property type="entry name" value="WD40 repeat-like"/>
    <property type="match status" value="1"/>
</dbReference>
<feature type="non-terminal residue" evidence="7">
    <location>
        <position position="857"/>
    </location>
</feature>
<organism evidence="7 8">
    <name type="scientific">Conidiobolus coronatus (strain ATCC 28846 / CBS 209.66 / NRRL 28638)</name>
    <name type="common">Delacroixia coronata</name>
    <dbReference type="NCBI Taxonomy" id="796925"/>
    <lineage>
        <taxon>Eukaryota</taxon>
        <taxon>Fungi</taxon>
        <taxon>Fungi incertae sedis</taxon>
        <taxon>Zoopagomycota</taxon>
        <taxon>Entomophthoromycotina</taxon>
        <taxon>Entomophthoromycetes</taxon>
        <taxon>Entomophthorales</taxon>
        <taxon>Ancylistaceae</taxon>
        <taxon>Conidiobolus</taxon>
    </lineage>
</organism>
<dbReference type="Proteomes" id="UP000070444">
    <property type="component" value="Unassembled WGS sequence"/>
</dbReference>
<feature type="domain" description="Vps41 beta-propeller" evidence="6">
    <location>
        <begin position="19"/>
        <end position="352"/>
    </location>
</feature>
<protein>
    <submittedName>
        <fullName evidence="7">Vacuolar protein sorting 41, isoform CRA_b</fullName>
    </submittedName>
</protein>
<evidence type="ECO:0000256" key="2">
    <source>
        <dbReference type="ARBA" id="ARBA00022927"/>
    </source>
</evidence>
<dbReference type="PANTHER" id="PTHR12616">
    <property type="entry name" value="VACUOLAR PROTEIN SORTING VPS41"/>
    <property type="match status" value="1"/>
</dbReference>
<name>A0A137PHE1_CONC2</name>
<dbReference type="SMART" id="SM00320">
    <property type="entry name" value="WD40"/>
    <property type="match status" value="2"/>
</dbReference>
<dbReference type="Pfam" id="PF23411">
    <property type="entry name" value="Beta-prop_Vps41"/>
    <property type="match status" value="1"/>
</dbReference>
<proteinExistence type="predicted"/>
<dbReference type="PROSITE" id="PS50236">
    <property type="entry name" value="CHCR"/>
    <property type="match status" value="1"/>
</dbReference>
<dbReference type="PANTHER" id="PTHR12616:SF1">
    <property type="entry name" value="VACUOLAR PROTEIN SORTING-ASSOCIATED PROTEIN 41 HOMOLOG"/>
    <property type="match status" value="1"/>
</dbReference>
<dbReference type="OMA" id="PQLVWQD"/>
<dbReference type="GO" id="GO:0016236">
    <property type="term" value="P:macroautophagy"/>
    <property type="evidence" value="ECO:0007669"/>
    <property type="project" value="TreeGrafter"/>
</dbReference>
<dbReference type="Pfam" id="PF23556">
    <property type="entry name" value="TPR_Vps41"/>
    <property type="match status" value="1"/>
</dbReference>
<dbReference type="InterPro" id="IPR011990">
    <property type="entry name" value="TPR-like_helical_dom_sf"/>
</dbReference>